<comment type="similarity">
    <text evidence="2 7">Belongs to the universal ribosomal protein uS14 family.</text>
</comment>
<dbReference type="PROSITE" id="PS00527">
    <property type="entry name" value="RIBOSOMAL_S14"/>
    <property type="match status" value="1"/>
</dbReference>
<protein>
    <recommendedName>
        <fullName evidence="5 7">Small ribosomal subunit protein uS14</fullName>
    </recommendedName>
</protein>
<gene>
    <name evidence="7 8" type="primary">rpsN</name>
    <name evidence="8" type="ORF">NQX30_02850</name>
</gene>
<name>A0ABT7QKS2_9GAMM</name>
<dbReference type="SUPFAM" id="SSF57716">
    <property type="entry name" value="Glucocorticoid receptor-like (DNA-binding domain)"/>
    <property type="match status" value="1"/>
</dbReference>
<organism evidence="8 9">
    <name type="scientific">Candidatus Doriopsillibacter californiensis</name>
    <dbReference type="NCBI Taxonomy" id="2970740"/>
    <lineage>
        <taxon>Bacteria</taxon>
        <taxon>Pseudomonadati</taxon>
        <taxon>Pseudomonadota</taxon>
        <taxon>Gammaproteobacteria</taxon>
        <taxon>Candidatus Tethybacterales</taxon>
        <taxon>Candidatus Persebacteraceae</taxon>
        <taxon>Candidatus Doriopsillibacter</taxon>
    </lineage>
</organism>
<evidence type="ECO:0000256" key="3">
    <source>
        <dbReference type="ARBA" id="ARBA00022980"/>
    </source>
</evidence>
<accession>A0ABT7QKS2</accession>
<dbReference type="Gene3D" id="1.10.287.1480">
    <property type="match status" value="1"/>
</dbReference>
<dbReference type="GO" id="GO:0005840">
    <property type="term" value="C:ribosome"/>
    <property type="evidence" value="ECO:0007669"/>
    <property type="project" value="UniProtKB-KW"/>
</dbReference>
<keyword evidence="4 7" id="KW-0687">Ribonucleoprotein</keyword>
<dbReference type="HAMAP" id="MF_00537">
    <property type="entry name" value="Ribosomal_uS14_1"/>
    <property type="match status" value="1"/>
</dbReference>
<sequence>MAKVSVVNRNNRRRISVQKYAERRAQLKKIWLNPMLPAKEKEGAFELLQKMPRDTAPTRVRNRCALTGRPRGVYRRFGISRTMLREMMMNGEIPGVVKSSW</sequence>
<keyword evidence="3 7" id="KW-0689">Ribosomal protein</keyword>
<dbReference type="NCBIfam" id="NF006477">
    <property type="entry name" value="PRK08881.1"/>
    <property type="match status" value="1"/>
</dbReference>
<comment type="function">
    <text evidence="1 7">Binds 16S rRNA, required for the assembly of 30S particles and may also be responsible for determining the conformation of the 16S rRNA at the A site.</text>
</comment>
<reference evidence="8" key="1">
    <citation type="submission" date="2022-08" db="EMBL/GenBank/DDBJ databases">
        <authorList>
            <person name="Dzunkova M."/>
            <person name="La Clair J."/>
            <person name="Tyml T."/>
            <person name="Doud D."/>
            <person name="Schulz F."/>
            <person name="Piquer S."/>
            <person name="Porcel Sanchis D."/>
            <person name="Osborn A."/>
            <person name="Robinson D."/>
            <person name="Louie K.B."/>
            <person name="Bowen B.P."/>
            <person name="Bowers R."/>
            <person name="Lee J."/>
            <person name="Arnau Llombart V."/>
            <person name="Diaz Villanueva W."/>
            <person name="Gosliner T."/>
            <person name="Northen T."/>
            <person name="Cheng J.-F."/>
            <person name="Burkart M.D."/>
            <person name="Woyke T."/>
        </authorList>
    </citation>
    <scope>NUCLEOTIDE SEQUENCE</scope>
    <source>
        <strain evidence="8">Df01</strain>
    </source>
</reference>
<comment type="subunit">
    <text evidence="6 7">Part of the 30S ribosomal subunit. Contacts proteins S3 and S10.</text>
</comment>
<proteinExistence type="inferred from homology"/>
<evidence type="ECO:0000256" key="4">
    <source>
        <dbReference type="ARBA" id="ARBA00023274"/>
    </source>
</evidence>
<comment type="caution">
    <text evidence="8">The sequence shown here is derived from an EMBL/GenBank/DDBJ whole genome shotgun (WGS) entry which is preliminary data.</text>
</comment>
<evidence type="ECO:0000256" key="7">
    <source>
        <dbReference type="HAMAP-Rule" id="MF_00537"/>
    </source>
</evidence>
<evidence type="ECO:0000256" key="6">
    <source>
        <dbReference type="ARBA" id="ARBA00047110"/>
    </source>
</evidence>
<dbReference type="Pfam" id="PF00253">
    <property type="entry name" value="Ribosomal_S14"/>
    <property type="match status" value="1"/>
</dbReference>
<keyword evidence="7" id="KW-0694">RNA-binding</keyword>
<evidence type="ECO:0000256" key="2">
    <source>
        <dbReference type="ARBA" id="ARBA00009083"/>
    </source>
</evidence>
<dbReference type="InterPro" id="IPR001209">
    <property type="entry name" value="Ribosomal_uS14"/>
</dbReference>
<evidence type="ECO:0000313" key="9">
    <source>
        <dbReference type="Proteomes" id="UP001168167"/>
    </source>
</evidence>
<evidence type="ECO:0000256" key="5">
    <source>
        <dbReference type="ARBA" id="ARBA00035167"/>
    </source>
</evidence>
<dbReference type="PANTHER" id="PTHR19836">
    <property type="entry name" value="30S RIBOSOMAL PROTEIN S14"/>
    <property type="match status" value="1"/>
</dbReference>
<reference evidence="8" key="2">
    <citation type="journal article" date="2023" name="Microbiome">
        <title>Synthase-selected sorting approach identifies a beta-lactone synthase in a nudibranch symbiotic bacterium.</title>
        <authorList>
            <person name="Dzunkova M."/>
            <person name="La Clair J.J."/>
            <person name="Tyml T."/>
            <person name="Doud D."/>
            <person name="Schulz F."/>
            <person name="Piquer-Esteban S."/>
            <person name="Porcel Sanchis D."/>
            <person name="Osborn A."/>
            <person name="Robinson D."/>
            <person name="Louie K.B."/>
            <person name="Bowen B.P."/>
            <person name="Bowers R.M."/>
            <person name="Lee J."/>
            <person name="Arnau V."/>
            <person name="Diaz-Villanueva W."/>
            <person name="Stepanauskas R."/>
            <person name="Gosliner T."/>
            <person name="Date S.V."/>
            <person name="Northen T.R."/>
            <person name="Cheng J.F."/>
            <person name="Burkart M.D."/>
            <person name="Woyke T."/>
        </authorList>
    </citation>
    <scope>NUCLEOTIDE SEQUENCE</scope>
    <source>
        <strain evidence="8">Df01</strain>
    </source>
</reference>
<dbReference type="InterPro" id="IPR023036">
    <property type="entry name" value="Ribosomal_uS14_bac/plastid"/>
</dbReference>
<dbReference type="EMBL" id="JANQAO010000001">
    <property type="protein sequence ID" value="MDM5147312.1"/>
    <property type="molecule type" value="Genomic_DNA"/>
</dbReference>
<keyword evidence="7" id="KW-0699">rRNA-binding</keyword>
<evidence type="ECO:0000313" key="8">
    <source>
        <dbReference type="EMBL" id="MDM5147312.1"/>
    </source>
</evidence>
<dbReference type="InterPro" id="IPR018271">
    <property type="entry name" value="Ribosomal_uS14_CS"/>
</dbReference>
<keyword evidence="9" id="KW-1185">Reference proteome</keyword>
<dbReference type="Proteomes" id="UP001168167">
    <property type="component" value="Unassembled WGS sequence"/>
</dbReference>
<dbReference type="PANTHER" id="PTHR19836:SF19">
    <property type="entry name" value="SMALL RIBOSOMAL SUBUNIT PROTEIN US14M"/>
    <property type="match status" value="1"/>
</dbReference>
<evidence type="ECO:0000256" key="1">
    <source>
        <dbReference type="ARBA" id="ARBA00003686"/>
    </source>
</evidence>